<keyword evidence="14" id="KW-0449">Lipoprotein</keyword>
<evidence type="ECO:0000256" key="12">
    <source>
        <dbReference type="ARBA" id="ARBA00023139"/>
    </source>
</evidence>
<dbReference type="Gene3D" id="3.30.1950.10">
    <property type="entry name" value="wza like domain"/>
    <property type="match status" value="1"/>
</dbReference>
<keyword evidence="19" id="KW-1185">Reference proteome</keyword>
<feature type="domain" description="Polysaccharide export protein N-terminal" evidence="16">
    <location>
        <begin position="102"/>
        <end position="187"/>
    </location>
</feature>
<evidence type="ECO:0000259" key="17">
    <source>
        <dbReference type="Pfam" id="PF22461"/>
    </source>
</evidence>
<evidence type="ECO:0000256" key="8">
    <source>
        <dbReference type="ARBA" id="ARBA00023047"/>
    </source>
</evidence>
<keyword evidence="3" id="KW-0813">Transport</keyword>
<comment type="subcellular location">
    <subcellularLocation>
        <location evidence="1">Cell outer membrane</location>
        <topology evidence="1">Multi-pass membrane protein</topology>
    </subcellularLocation>
</comment>
<comment type="similarity">
    <text evidence="2">Belongs to the BexD/CtrA/VexA family.</text>
</comment>
<dbReference type="InterPro" id="IPR003715">
    <property type="entry name" value="Poly_export_N"/>
</dbReference>
<dbReference type="InterPro" id="IPR049712">
    <property type="entry name" value="Poly_export"/>
</dbReference>
<evidence type="ECO:0000256" key="7">
    <source>
        <dbReference type="ARBA" id="ARBA00022729"/>
    </source>
</evidence>
<evidence type="ECO:0000256" key="14">
    <source>
        <dbReference type="ARBA" id="ARBA00023288"/>
    </source>
</evidence>
<evidence type="ECO:0000256" key="1">
    <source>
        <dbReference type="ARBA" id="ARBA00004571"/>
    </source>
</evidence>
<proteinExistence type="inferred from homology"/>
<gene>
    <name evidence="18" type="ORF">SAMN05421751_1207</name>
</gene>
<evidence type="ECO:0000256" key="9">
    <source>
        <dbReference type="ARBA" id="ARBA00023065"/>
    </source>
</evidence>
<dbReference type="Pfam" id="PF22461">
    <property type="entry name" value="SLBB_2"/>
    <property type="match status" value="2"/>
</dbReference>
<sequence>MKWKVLASALVLAGCGVIYNAPHVSEGVDDSGVKVRVVPVTPETVAMANRTPYTPKALPAAFFASAGGAGGMKGAGALPEPALLPEARPGRLELRVPDPVPDAPYRIGVEDELRLAVPKMGSTAEELTGLLAKATSREGYRVQDDGTISIPDVGRVRVAGKTLEEAEDAIFNKLVEAGLNPVFSLEVSDFRSQRVSVGGAVKKPTVVPITLSPLRLNEALSAAGGVALQDLDYASIRIFRDGKLYQIPVKELYRRPDLQNLRLKNGDSIFVDTDFELDKAKAYFEQQIRLSEFRQKSRQLALDELNAEIDLRRGELEERRSNFEAQLKLDAVDRDYVYITGEVARQSRYPLPFEHRATLADALYSEGEGVMSRTGDPRQIYLLRGSNDPAEFGAITAWQLDASNVANLVLATRMELRPSDIIFVAEQPVTSWNRVLTQLTPSIVTSSVAASVN</sequence>
<keyword evidence="10" id="KW-0626">Porin</keyword>
<keyword evidence="11" id="KW-0472">Membrane</keyword>
<dbReference type="OrthoDB" id="9808421at2"/>
<evidence type="ECO:0000256" key="6">
    <source>
        <dbReference type="ARBA" id="ARBA00022692"/>
    </source>
</evidence>
<feature type="domain" description="SLBB" evidence="17">
    <location>
        <begin position="193"/>
        <end position="271"/>
    </location>
</feature>
<protein>
    <submittedName>
        <fullName evidence="18">Polysaccharide export outer membrane protein</fullName>
    </submittedName>
</protein>
<evidence type="ECO:0000256" key="2">
    <source>
        <dbReference type="ARBA" id="ARBA00009450"/>
    </source>
</evidence>
<evidence type="ECO:0000256" key="15">
    <source>
        <dbReference type="SAM" id="SignalP"/>
    </source>
</evidence>
<dbReference type="PANTHER" id="PTHR33619:SF3">
    <property type="entry name" value="POLYSACCHARIDE EXPORT PROTEIN GFCE-RELATED"/>
    <property type="match status" value="1"/>
</dbReference>
<dbReference type="AlphaFoldDB" id="A0A1H5YKM7"/>
<evidence type="ECO:0000256" key="4">
    <source>
        <dbReference type="ARBA" id="ARBA00022452"/>
    </source>
</evidence>
<reference evidence="18 19" key="1">
    <citation type="submission" date="2016-10" db="EMBL/GenBank/DDBJ databases">
        <authorList>
            <person name="de Groot N.N."/>
        </authorList>
    </citation>
    <scope>NUCLEOTIDE SEQUENCE [LARGE SCALE GENOMIC DNA]</scope>
    <source>
        <strain evidence="18 19">DSM 23413</strain>
    </source>
</reference>
<dbReference type="InterPro" id="IPR054765">
    <property type="entry name" value="SLBB_dom"/>
</dbReference>
<feature type="domain" description="SLBB" evidence="17">
    <location>
        <begin position="337"/>
        <end position="424"/>
    </location>
</feature>
<keyword evidence="9" id="KW-0406">Ion transport</keyword>
<dbReference type="PANTHER" id="PTHR33619">
    <property type="entry name" value="POLYSACCHARIDE EXPORT PROTEIN GFCE-RELATED"/>
    <property type="match status" value="1"/>
</dbReference>
<organism evidence="18 19">
    <name type="scientific">Jhaorihella thermophila</name>
    <dbReference type="NCBI Taxonomy" id="488547"/>
    <lineage>
        <taxon>Bacteria</taxon>
        <taxon>Pseudomonadati</taxon>
        <taxon>Pseudomonadota</taxon>
        <taxon>Alphaproteobacteria</taxon>
        <taxon>Rhodobacterales</taxon>
        <taxon>Paracoccaceae</taxon>
        <taxon>Jhaorihella</taxon>
    </lineage>
</organism>
<evidence type="ECO:0000256" key="10">
    <source>
        <dbReference type="ARBA" id="ARBA00023114"/>
    </source>
</evidence>
<evidence type="ECO:0000256" key="5">
    <source>
        <dbReference type="ARBA" id="ARBA00022597"/>
    </source>
</evidence>
<evidence type="ECO:0000313" key="19">
    <source>
        <dbReference type="Proteomes" id="UP000236742"/>
    </source>
</evidence>
<dbReference type="Gene3D" id="3.10.560.10">
    <property type="entry name" value="Outer membrane lipoprotein wza domain like"/>
    <property type="match status" value="2"/>
</dbReference>
<dbReference type="RefSeq" id="WP_104009075.1">
    <property type="nucleotide sequence ID" value="NZ_FNVD01000020.1"/>
</dbReference>
<evidence type="ECO:0000256" key="3">
    <source>
        <dbReference type="ARBA" id="ARBA00022448"/>
    </source>
</evidence>
<evidence type="ECO:0000259" key="16">
    <source>
        <dbReference type="Pfam" id="PF02563"/>
    </source>
</evidence>
<dbReference type="PROSITE" id="PS51257">
    <property type="entry name" value="PROKAR_LIPOPROTEIN"/>
    <property type="match status" value="1"/>
</dbReference>
<name>A0A1H5YKM7_9RHOB</name>
<dbReference type="GO" id="GO:0015159">
    <property type="term" value="F:polysaccharide transmembrane transporter activity"/>
    <property type="evidence" value="ECO:0007669"/>
    <property type="project" value="InterPro"/>
</dbReference>
<keyword evidence="8" id="KW-0625">Polysaccharide transport</keyword>
<feature type="chain" id="PRO_5009290652" evidence="15">
    <location>
        <begin position="21"/>
        <end position="453"/>
    </location>
</feature>
<dbReference type="Pfam" id="PF02563">
    <property type="entry name" value="Poly_export"/>
    <property type="match status" value="1"/>
</dbReference>
<dbReference type="GO" id="GO:0009279">
    <property type="term" value="C:cell outer membrane"/>
    <property type="evidence" value="ECO:0007669"/>
    <property type="project" value="UniProtKB-SubCell"/>
</dbReference>
<dbReference type="GO" id="GO:0015288">
    <property type="term" value="F:porin activity"/>
    <property type="evidence" value="ECO:0007669"/>
    <property type="project" value="UniProtKB-KW"/>
</dbReference>
<dbReference type="EMBL" id="FNVD01000020">
    <property type="protein sequence ID" value="SEG24628.1"/>
    <property type="molecule type" value="Genomic_DNA"/>
</dbReference>
<feature type="signal peptide" evidence="15">
    <location>
        <begin position="1"/>
        <end position="20"/>
    </location>
</feature>
<evidence type="ECO:0000256" key="11">
    <source>
        <dbReference type="ARBA" id="ARBA00023136"/>
    </source>
</evidence>
<keyword evidence="5" id="KW-0762">Sugar transport</keyword>
<evidence type="ECO:0000256" key="13">
    <source>
        <dbReference type="ARBA" id="ARBA00023237"/>
    </source>
</evidence>
<keyword evidence="13" id="KW-0998">Cell outer membrane</keyword>
<dbReference type="GO" id="GO:0046930">
    <property type="term" value="C:pore complex"/>
    <property type="evidence" value="ECO:0007669"/>
    <property type="project" value="UniProtKB-KW"/>
</dbReference>
<keyword evidence="4" id="KW-1134">Transmembrane beta strand</keyword>
<keyword evidence="7 15" id="KW-0732">Signal</keyword>
<keyword evidence="6" id="KW-0812">Transmembrane</keyword>
<evidence type="ECO:0000313" key="18">
    <source>
        <dbReference type="EMBL" id="SEG24628.1"/>
    </source>
</evidence>
<dbReference type="GO" id="GO:0006811">
    <property type="term" value="P:monoatomic ion transport"/>
    <property type="evidence" value="ECO:0007669"/>
    <property type="project" value="UniProtKB-KW"/>
</dbReference>
<dbReference type="Proteomes" id="UP000236742">
    <property type="component" value="Unassembled WGS sequence"/>
</dbReference>
<keyword evidence="12" id="KW-0564">Palmitate</keyword>
<accession>A0A1H5YKM7</accession>